<dbReference type="InterPro" id="IPR003731">
    <property type="entry name" value="Di-Nase_FeMo-co_biosynth"/>
</dbReference>
<comment type="caution">
    <text evidence="4">The sequence shown here is derived from an EMBL/GenBank/DDBJ whole genome shotgun (WGS) entry which is preliminary data.</text>
</comment>
<dbReference type="SUPFAM" id="SSF88659">
    <property type="entry name" value="Sigma3 and sigma4 domains of RNA polymerase sigma factors"/>
    <property type="match status" value="1"/>
</dbReference>
<dbReference type="PANTHER" id="PTHR37478">
    <property type="match status" value="1"/>
</dbReference>
<dbReference type="AlphaFoldDB" id="A0A6L5GQD0"/>
<gene>
    <name evidence="4" type="ORF">FRC53_03285</name>
</gene>
<feature type="domain" description="Dinitrogenase iron-molybdenum cofactor biosynthesis" evidence="3">
    <location>
        <begin position="135"/>
        <end position="222"/>
    </location>
</feature>
<reference evidence="4" key="1">
    <citation type="journal article" date="2020" name="Appl. Environ. Microbiol.">
        <title>Medium-Chain Fatty Acid Synthesis by 'Candidatus Weimeria bifida' gen. nov., sp. nov., and 'Candidatus Pseudoramibacter fermentans' sp. nov.</title>
        <authorList>
            <person name="Scarborough M.J."/>
            <person name="Myers K.S."/>
            <person name="Donohue T.J."/>
            <person name="Noguera D.R."/>
        </authorList>
    </citation>
    <scope>NUCLEOTIDE SEQUENCE</scope>
    <source>
        <strain evidence="4">EUB1.1</strain>
    </source>
</reference>
<feature type="compositionally biased region" description="Basic and acidic residues" evidence="2">
    <location>
        <begin position="239"/>
        <end position="254"/>
    </location>
</feature>
<dbReference type="InterPro" id="IPR033913">
    <property type="entry name" value="MTH1175_dom"/>
</dbReference>
<name>A0A6L5GQD0_9FIRM</name>
<accession>A0A6L5GQD0</accession>
<evidence type="ECO:0000313" key="4">
    <source>
        <dbReference type="EMBL" id="MQM72451.1"/>
    </source>
</evidence>
<dbReference type="InterPro" id="IPR036388">
    <property type="entry name" value="WH-like_DNA-bd_sf"/>
</dbReference>
<dbReference type="InterPro" id="IPR036105">
    <property type="entry name" value="DiNase_FeMo-co_biosyn_sf"/>
</dbReference>
<dbReference type="Pfam" id="PF02579">
    <property type="entry name" value="Nitro_FeMo-Co"/>
    <property type="match status" value="1"/>
</dbReference>
<dbReference type="InterPro" id="IPR002852">
    <property type="entry name" value="UPF0251"/>
</dbReference>
<comment type="similarity">
    <text evidence="1">Belongs to the UPF0251 family.</text>
</comment>
<feature type="region of interest" description="Disordered" evidence="2">
    <location>
        <begin position="239"/>
        <end position="271"/>
    </location>
</feature>
<dbReference type="Pfam" id="PF02001">
    <property type="entry name" value="DUF134"/>
    <property type="match status" value="1"/>
</dbReference>
<organism evidence="4 5">
    <name type="scientific">Candidatus Pseudoramibacter fermentans</name>
    <dbReference type="NCBI Taxonomy" id="2594427"/>
    <lineage>
        <taxon>Bacteria</taxon>
        <taxon>Bacillati</taxon>
        <taxon>Bacillota</taxon>
        <taxon>Clostridia</taxon>
        <taxon>Eubacteriales</taxon>
        <taxon>Eubacteriaceae</taxon>
        <taxon>Pseudoramibacter</taxon>
    </lineage>
</organism>
<evidence type="ECO:0000256" key="2">
    <source>
        <dbReference type="SAM" id="MobiDB-lite"/>
    </source>
</evidence>
<proteinExistence type="inferred from homology"/>
<dbReference type="InterPro" id="IPR013324">
    <property type="entry name" value="RNA_pol_sigma_r3/r4-like"/>
</dbReference>
<dbReference type="Proteomes" id="UP000473648">
    <property type="component" value="Unassembled WGS sequence"/>
</dbReference>
<dbReference type="Gene3D" id="3.30.420.130">
    <property type="entry name" value="Dinitrogenase iron-molybdenum cofactor biosynthesis domain"/>
    <property type="match status" value="1"/>
</dbReference>
<dbReference type="EMBL" id="VOGB01000004">
    <property type="protein sequence ID" value="MQM72451.1"/>
    <property type="molecule type" value="Genomic_DNA"/>
</dbReference>
<dbReference type="CDD" id="cd00851">
    <property type="entry name" value="MTH1175"/>
    <property type="match status" value="1"/>
</dbReference>
<evidence type="ECO:0000313" key="5">
    <source>
        <dbReference type="Proteomes" id="UP000473648"/>
    </source>
</evidence>
<dbReference type="Gene3D" id="1.10.10.10">
    <property type="entry name" value="Winged helix-like DNA-binding domain superfamily/Winged helix DNA-binding domain"/>
    <property type="match status" value="1"/>
</dbReference>
<evidence type="ECO:0000256" key="1">
    <source>
        <dbReference type="ARBA" id="ARBA00009350"/>
    </source>
</evidence>
<dbReference type="PANTHER" id="PTHR37478:SF2">
    <property type="entry name" value="UPF0251 PROTEIN TK0562"/>
    <property type="match status" value="1"/>
</dbReference>
<dbReference type="SUPFAM" id="SSF53146">
    <property type="entry name" value="Nitrogenase accessory factor-like"/>
    <property type="match status" value="1"/>
</dbReference>
<keyword evidence="5" id="KW-1185">Reference proteome</keyword>
<evidence type="ECO:0000259" key="3">
    <source>
        <dbReference type="Pfam" id="PF02579"/>
    </source>
</evidence>
<sequence>MARPTKCRRICRRPGWARFAPDGESPEGEIVLTLDEYEAIRLIDLEGRTHAECAQQMGISRTTVTEIYESARHKIAEAIVGGMTLTIDGGHVKLCDGTALGCCGRPHCWRADTRLIKKIKRKEDNQMRIAVTYDNGQIFQHFGRTEAFKVYDVEDGRIVNAQVVGTGGQGHGALAGLLAQLDADVLICGGIGGGAQNALAQMGIQLYGGVSGDADAAVDALIKGELSYNPDVHCDHHGEGHQCGHHHGGGEGHHCGHHHHGGGEGHHCGHHHHHADGDGHTCCH</sequence>
<protein>
    <submittedName>
        <fullName evidence="4">DUF134 domain-containing protein</fullName>
    </submittedName>
</protein>